<dbReference type="PANTHER" id="PTHR30136:SF24">
    <property type="entry name" value="HTH-TYPE TRANSCRIPTIONAL REPRESSOR ALLR"/>
    <property type="match status" value="1"/>
</dbReference>
<organism evidence="5 6">
    <name type="scientific">Fertoeibacter niger</name>
    <dbReference type="NCBI Taxonomy" id="2656921"/>
    <lineage>
        <taxon>Bacteria</taxon>
        <taxon>Pseudomonadati</taxon>
        <taxon>Pseudomonadota</taxon>
        <taxon>Alphaproteobacteria</taxon>
        <taxon>Rhodobacterales</taxon>
        <taxon>Paracoccaceae</taxon>
        <taxon>Fertoeibacter</taxon>
    </lineage>
</organism>
<accession>A0A8X8GWG4</accession>
<evidence type="ECO:0000259" key="4">
    <source>
        <dbReference type="PROSITE" id="PS51078"/>
    </source>
</evidence>
<dbReference type="SUPFAM" id="SSF46785">
    <property type="entry name" value="Winged helix' DNA-binding domain"/>
    <property type="match status" value="1"/>
</dbReference>
<comment type="caution">
    <text evidence="5">The sequence shown here is derived from an EMBL/GenBank/DDBJ whole genome shotgun (WGS) entry which is preliminary data.</text>
</comment>
<dbReference type="PANTHER" id="PTHR30136">
    <property type="entry name" value="HELIX-TURN-HELIX TRANSCRIPTIONAL REGULATOR, ICLR FAMILY"/>
    <property type="match status" value="1"/>
</dbReference>
<dbReference type="Gene3D" id="1.10.10.10">
    <property type="entry name" value="Winged helix-like DNA-binding domain superfamily/Winged helix DNA-binding domain"/>
    <property type="match status" value="1"/>
</dbReference>
<name>A0A8X8GWG4_9RHOB</name>
<dbReference type="InterPro" id="IPR029016">
    <property type="entry name" value="GAF-like_dom_sf"/>
</dbReference>
<evidence type="ECO:0000313" key="5">
    <source>
        <dbReference type="EMBL" id="NUB45639.1"/>
    </source>
</evidence>
<dbReference type="InterPro" id="IPR050707">
    <property type="entry name" value="HTH_MetabolicPath_Reg"/>
</dbReference>
<dbReference type="AlphaFoldDB" id="A0A8X8GWG4"/>
<reference evidence="5" key="1">
    <citation type="submission" date="2020-05" db="EMBL/GenBank/DDBJ databases">
        <title>Fertoebacter nigrum gen. nov., sp. nov., a new member of the family Rhodobacteraceae.</title>
        <authorList>
            <person name="Szuroczki S."/>
            <person name="Abbaszade G."/>
            <person name="Buni D."/>
            <person name="Schumann P."/>
            <person name="Toth E."/>
        </authorList>
    </citation>
    <scope>NUCLEOTIDE SEQUENCE</scope>
    <source>
        <strain evidence="5">RG-N-1a</strain>
    </source>
</reference>
<dbReference type="GO" id="GO:0045892">
    <property type="term" value="P:negative regulation of DNA-templated transcription"/>
    <property type="evidence" value="ECO:0007669"/>
    <property type="project" value="TreeGrafter"/>
</dbReference>
<feature type="domain" description="IclR-ED" evidence="4">
    <location>
        <begin position="63"/>
        <end position="251"/>
    </location>
</feature>
<dbReference type="InterPro" id="IPR014757">
    <property type="entry name" value="Tscrpt_reg_IclR_C"/>
</dbReference>
<dbReference type="EMBL" id="WHUT02000008">
    <property type="protein sequence ID" value="NUB45639.1"/>
    <property type="molecule type" value="Genomic_DNA"/>
</dbReference>
<dbReference type="GO" id="GO:0003677">
    <property type="term" value="F:DNA binding"/>
    <property type="evidence" value="ECO:0007669"/>
    <property type="project" value="UniProtKB-KW"/>
</dbReference>
<dbReference type="Pfam" id="PF09339">
    <property type="entry name" value="HTH_IclR"/>
    <property type="match status" value="1"/>
</dbReference>
<keyword evidence="3" id="KW-0804">Transcription</keyword>
<dbReference type="Pfam" id="PF01614">
    <property type="entry name" value="IclR_C"/>
    <property type="match status" value="1"/>
</dbReference>
<proteinExistence type="predicted"/>
<evidence type="ECO:0000256" key="2">
    <source>
        <dbReference type="ARBA" id="ARBA00023125"/>
    </source>
</evidence>
<evidence type="ECO:0000256" key="1">
    <source>
        <dbReference type="ARBA" id="ARBA00023015"/>
    </source>
</evidence>
<dbReference type="RefSeq" id="WP_152827373.1">
    <property type="nucleotide sequence ID" value="NZ_WHUT02000008.1"/>
</dbReference>
<keyword evidence="1" id="KW-0805">Transcription regulation</keyword>
<protein>
    <submittedName>
        <fullName evidence="5">IclR family transcriptional regulator</fullName>
    </submittedName>
</protein>
<dbReference type="PROSITE" id="PS51078">
    <property type="entry name" value="ICLR_ED"/>
    <property type="match status" value="1"/>
</dbReference>
<gene>
    <name evidence="5" type="ORF">GEU84_014670</name>
</gene>
<keyword evidence="6" id="KW-1185">Reference proteome</keyword>
<dbReference type="InterPro" id="IPR005471">
    <property type="entry name" value="Tscrpt_reg_IclR_N"/>
</dbReference>
<sequence>MSTADKLMATFALFGGDRVEWTVEAAAAELGVPASTVYPYFRALNEAGLVAAISPGRYVLGPTIVMLDRRMRLTDPLIVPAAEVIQDIKDQVAIPGVFLLCRLFRHQVMCLLSEEVNQSGLMVSYERGRLMPLHRGAASKVILAGLPSRIVKGFFEQDPGRFAAAGLGDDWEGVKQSLRVIRRGGGTVTYGELDPGLVGLASPIIAADDTVLGSLGFASTAEHMDGPTIARLKDLVIAATARINAAQRRSQ</sequence>
<dbReference type="SUPFAM" id="SSF55781">
    <property type="entry name" value="GAF domain-like"/>
    <property type="match status" value="1"/>
</dbReference>
<dbReference type="Gene3D" id="3.30.450.40">
    <property type="match status" value="1"/>
</dbReference>
<evidence type="ECO:0000256" key="3">
    <source>
        <dbReference type="ARBA" id="ARBA00023163"/>
    </source>
</evidence>
<dbReference type="Proteomes" id="UP000484076">
    <property type="component" value="Unassembled WGS sequence"/>
</dbReference>
<dbReference type="GO" id="GO:0003700">
    <property type="term" value="F:DNA-binding transcription factor activity"/>
    <property type="evidence" value="ECO:0007669"/>
    <property type="project" value="TreeGrafter"/>
</dbReference>
<evidence type="ECO:0000313" key="6">
    <source>
        <dbReference type="Proteomes" id="UP000484076"/>
    </source>
</evidence>
<keyword evidence="2" id="KW-0238">DNA-binding</keyword>
<dbReference type="InterPro" id="IPR036390">
    <property type="entry name" value="WH_DNA-bd_sf"/>
</dbReference>
<dbReference type="InterPro" id="IPR036388">
    <property type="entry name" value="WH-like_DNA-bd_sf"/>
</dbReference>